<feature type="region of interest" description="Disordered" evidence="7">
    <location>
        <begin position="1"/>
        <end position="25"/>
    </location>
</feature>
<name>A0A5N5D0V5_9PEZI</name>
<dbReference type="InterPro" id="IPR015421">
    <property type="entry name" value="PyrdxlP-dep_Trfase_major"/>
</dbReference>
<comment type="subunit">
    <text evidence="3">Homodimer.</text>
</comment>
<dbReference type="EMBL" id="VCHE01000105">
    <property type="protein sequence ID" value="KAB2571283.1"/>
    <property type="molecule type" value="Genomic_DNA"/>
</dbReference>
<evidence type="ECO:0000256" key="3">
    <source>
        <dbReference type="ARBA" id="ARBA00011738"/>
    </source>
</evidence>
<dbReference type="GO" id="GO:0005829">
    <property type="term" value="C:cytosol"/>
    <property type="evidence" value="ECO:0007669"/>
    <property type="project" value="TreeGrafter"/>
</dbReference>
<keyword evidence="6" id="KW-0663">Pyridoxal phosphate</keyword>
<dbReference type="Pfam" id="PF00155">
    <property type="entry name" value="Aminotran_1_2"/>
    <property type="match status" value="1"/>
</dbReference>
<evidence type="ECO:0000313" key="10">
    <source>
        <dbReference type="Proteomes" id="UP000325902"/>
    </source>
</evidence>
<dbReference type="SUPFAM" id="SSF53383">
    <property type="entry name" value="PLP-dependent transferases"/>
    <property type="match status" value="1"/>
</dbReference>
<dbReference type="GO" id="GO:0030170">
    <property type="term" value="F:pyridoxal phosphate binding"/>
    <property type="evidence" value="ECO:0007669"/>
    <property type="project" value="InterPro"/>
</dbReference>
<gene>
    <name evidence="9" type="primary">Got1</name>
    <name evidence="9" type="ORF">DBV05_g10046</name>
</gene>
<dbReference type="Gene3D" id="3.40.640.10">
    <property type="entry name" value="Type I PLP-dependent aspartate aminotransferase-like (Major domain)"/>
    <property type="match status" value="1"/>
</dbReference>
<evidence type="ECO:0000256" key="6">
    <source>
        <dbReference type="ARBA" id="ARBA00022898"/>
    </source>
</evidence>
<dbReference type="Proteomes" id="UP000325902">
    <property type="component" value="Unassembled WGS sequence"/>
</dbReference>
<comment type="caution">
    <text evidence="9">The sequence shown here is derived from an EMBL/GenBank/DDBJ whole genome shotgun (WGS) entry which is preliminary data.</text>
</comment>
<proteinExistence type="inferred from homology"/>
<dbReference type="InterPro" id="IPR015424">
    <property type="entry name" value="PyrdxlP-dep_Trfase"/>
</dbReference>
<evidence type="ECO:0000259" key="8">
    <source>
        <dbReference type="Pfam" id="PF00155"/>
    </source>
</evidence>
<evidence type="ECO:0000256" key="5">
    <source>
        <dbReference type="ARBA" id="ARBA00022679"/>
    </source>
</evidence>
<protein>
    <submittedName>
        <fullName evidence="9">Aspartate aminotransferase</fullName>
    </submittedName>
</protein>
<dbReference type="AlphaFoldDB" id="A0A5N5D0V5"/>
<dbReference type="InterPro" id="IPR004839">
    <property type="entry name" value="Aminotransferase_I/II_large"/>
</dbReference>
<dbReference type="GO" id="GO:0006532">
    <property type="term" value="P:aspartate biosynthetic process"/>
    <property type="evidence" value="ECO:0007669"/>
    <property type="project" value="TreeGrafter"/>
</dbReference>
<keyword evidence="10" id="KW-1185">Reference proteome</keyword>
<comment type="similarity">
    <text evidence="2">Belongs to the class-I pyridoxal-phosphate-dependent aminotransferase family.</text>
</comment>
<organism evidence="9 10">
    <name type="scientific">Lasiodiplodia theobromae</name>
    <dbReference type="NCBI Taxonomy" id="45133"/>
    <lineage>
        <taxon>Eukaryota</taxon>
        <taxon>Fungi</taxon>
        <taxon>Dikarya</taxon>
        <taxon>Ascomycota</taxon>
        <taxon>Pezizomycotina</taxon>
        <taxon>Dothideomycetes</taxon>
        <taxon>Dothideomycetes incertae sedis</taxon>
        <taxon>Botryosphaeriales</taxon>
        <taxon>Botryosphaeriaceae</taxon>
        <taxon>Lasiodiplodia</taxon>
    </lineage>
</organism>
<dbReference type="OrthoDB" id="6752799at2759"/>
<feature type="domain" description="Aminotransferase class I/classII large" evidence="8">
    <location>
        <begin position="31"/>
        <end position="207"/>
    </location>
</feature>
<dbReference type="PANTHER" id="PTHR11879">
    <property type="entry name" value="ASPARTATE AMINOTRANSFERASE"/>
    <property type="match status" value="1"/>
</dbReference>
<comment type="cofactor">
    <cofactor evidence="1">
        <name>pyridoxal 5'-phosphate</name>
        <dbReference type="ChEBI" id="CHEBI:597326"/>
    </cofactor>
</comment>
<evidence type="ECO:0000313" key="9">
    <source>
        <dbReference type="EMBL" id="KAB2571283.1"/>
    </source>
</evidence>
<accession>A0A5N5D0V5</accession>
<reference evidence="9 10" key="1">
    <citation type="journal article" date="2019" name="Sci. Rep.">
        <title>A multi-omics analysis of the grapevine pathogen Lasiodiplodia theobromae reveals that temperature affects the expression of virulence- and pathogenicity-related genes.</title>
        <authorList>
            <person name="Felix C."/>
            <person name="Meneses R."/>
            <person name="Goncalves M.F.M."/>
            <person name="Tilleman L."/>
            <person name="Duarte A.S."/>
            <person name="Jorrin-Novo J.V."/>
            <person name="Van de Peer Y."/>
            <person name="Deforce D."/>
            <person name="Van Nieuwerburgh F."/>
            <person name="Esteves A.C."/>
            <person name="Alves A."/>
        </authorList>
    </citation>
    <scope>NUCLEOTIDE SEQUENCE [LARGE SCALE GENOMIC DNA]</scope>
    <source>
        <strain evidence="9 10">LA-SOL3</strain>
    </source>
</reference>
<evidence type="ECO:0000256" key="2">
    <source>
        <dbReference type="ARBA" id="ARBA00007441"/>
    </source>
</evidence>
<dbReference type="InterPro" id="IPR000796">
    <property type="entry name" value="Asp_trans"/>
</dbReference>
<evidence type="ECO:0000256" key="7">
    <source>
        <dbReference type="SAM" id="MobiDB-lite"/>
    </source>
</evidence>
<sequence>MSSQFDHVPKAAADPSNDLAQRTKADKHPLKVDLGVGVYKNEQGGYYEIPAISKAKRVLEAARVGHDYNPTIGIQQFIEGSKHLIFGDSSPVVIENRIASVQTVGGTGANHIAATFLSNHYKFADTEVYLGVPTWVNFQPLFEFSGFKVNSYPYFDKEKRCVDFDNILKAVTSAPSKSIFVLQPCAHNPTGADLTATQWQELADAMKVAQSFSKNTGLYGMVFSLILTVNWN</sequence>
<evidence type="ECO:0000256" key="1">
    <source>
        <dbReference type="ARBA" id="ARBA00001933"/>
    </source>
</evidence>
<dbReference type="Gene3D" id="3.90.1150.10">
    <property type="entry name" value="Aspartate Aminotransferase, domain 1"/>
    <property type="match status" value="1"/>
</dbReference>
<keyword evidence="5 9" id="KW-0808">Transferase</keyword>
<keyword evidence="4 9" id="KW-0032">Aminotransferase</keyword>
<evidence type="ECO:0000256" key="4">
    <source>
        <dbReference type="ARBA" id="ARBA00022576"/>
    </source>
</evidence>
<dbReference type="PANTHER" id="PTHR11879:SF55">
    <property type="entry name" value="GLUTAMATE OXALOACETATE TRANSAMINASE 1, ISOFORM B"/>
    <property type="match status" value="1"/>
</dbReference>
<dbReference type="GO" id="GO:0004069">
    <property type="term" value="F:L-aspartate:2-oxoglutarate aminotransferase activity"/>
    <property type="evidence" value="ECO:0007669"/>
    <property type="project" value="TreeGrafter"/>
</dbReference>
<dbReference type="InterPro" id="IPR015422">
    <property type="entry name" value="PyrdxlP-dep_Trfase_small"/>
</dbReference>